<dbReference type="EnsemblPlants" id="PNT77636">
    <property type="protein sequence ID" value="PNT77636"/>
    <property type="gene ID" value="BRADI_1g66254v3"/>
</dbReference>
<gene>
    <name evidence="1" type="ORF">BRADI_1g66254v3</name>
</gene>
<organism evidence="1">
    <name type="scientific">Brachypodium distachyon</name>
    <name type="common">Purple false brome</name>
    <name type="synonym">Trachynia distachya</name>
    <dbReference type="NCBI Taxonomy" id="15368"/>
    <lineage>
        <taxon>Eukaryota</taxon>
        <taxon>Viridiplantae</taxon>
        <taxon>Streptophyta</taxon>
        <taxon>Embryophyta</taxon>
        <taxon>Tracheophyta</taxon>
        <taxon>Spermatophyta</taxon>
        <taxon>Magnoliopsida</taxon>
        <taxon>Liliopsida</taxon>
        <taxon>Poales</taxon>
        <taxon>Poaceae</taxon>
        <taxon>BOP clade</taxon>
        <taxon>Pooideae</taxon>
        <taxon>Stipodae</taxon>
        <taxon>Brachypodieae</taxon>
        <taxon>Brachypodium</taxon>
    </lineage>
</organism>
<name>A0A2K2DTN0_BRADI</name>
<dbReference type="InParanoid" id="A0A2K2DTN0"/>
<dbReference type="AlphaFoldDB" id="A0A2K2DTN0"/>
<dbReference type="OrthoDB" id="6500128at2759"/>
<protein>
    <submittedName>
        <fullName evidence="1 2">Uncharacterized protein</fullName>
    </submittedName>
</protein>
<dbReference type="PANTHER" id="PTHR24222:SF52">
    <property type="entry name" value="ABC TRANSPORTER B FAMILY MEMBER 20-RELATED"/>
    <property type="match status" value="1"/>
</dbReference>
<sequence>MAKSFWMVDWLRSLIGLVTEEPALLSLSIRDSIAYVRFATFDQIEAAAKTAHAHGFISSLEKGYETQVDLNFQLKRLQEALDVLMLGRFTIILARGLSLIKH</sequence>
<proteinExistence type="predicted"/>
<dbReference type="InterPro" id="IPR027417">
    <property type="entry name" value="P-loop_NTPase"/>
</dbReference>
<evidence type="ECO:0000313" key="1">
    <source>
        <dbReference type="EMBL" id="PNT77636.1"/>
    </source>
</evidence>
<dbReference type="Proteomes" id="UP000008810">
    <property type="component" value="Chromosome 1"/>
</dbReference>
<dbReference type="SUPFAM" id="SSF52540">
    <property type="entry name" value="P-loop containing nucleoside triphosphate hydrolases"/>
    <property type="match status" value="1"/>
</dbReference>
<keyword evidence="3" id="KW-1185">Reference proteome</keyword>
<dbReference type="PANTHER" id="PTHR24222">
    <property type="entry name" value="ABC TRANSPORTER B FAMILY"/>
    <property type="match status" value="1"/>
</dbReference>
<dbReference type="EMBL" id="CM000880">
    <property type="protein sequence ID" value="PNT77636.1"/>
    <property type="molecule type" value="Genomic_DNA"/>
</dbReference>
<reference evidence="1" key="2">
    <citation type="submission" date="2017-06" db="EMBL/GenBank/DDBJ databases">
        <title>WGS assembly of Brachypodium distachyon.</title>
        <authorList>
            <consortium name="The International Brachypodium Initiative"/>
            <person name="Lucas S."/>
            <person name="Harmon-Smith M."/>
            <person name="Lail K."/>
            <person name="Tice H."/>
            <person name="Grimwood J."/>
            <person name="Bruce D."/>
            <person name="Barry K."/>
            <person name="Shu S."/>
            <person name="Lindquist E."/>
            <person name="Wang M."/>
            <person name="Pitluck S."/>
            <person name="Vogel J.P."/>
            <person name="Garvin D.F."/>
            <person name="Mockler T.C."/>
            <person name="Schmutz J."/>
            <person name="Rokhsar D."/>
            <person name="Bevan M.W."/>
        </authorList>
    </citation>
    <scope>NUCLEOTIDE SEQUENCE</scope>
    <source>
        <strain evidence="1">Bd21</strain>
    </source>
</reference>
<dbReference type="InterPro" id="IPR039421">
    <property type="entry name" value="Type_1_exporter"/>
</dbReference>
<evidence type="ECO:0000313" key="3">
    <source>
        <dbReference type="Proteomes" id="UP000008810"/>
    </source>
</evidence>
<accession>A0A2K2DTN0</accession>
<reference evidence="1 2" key="1">
    <citation type="journal article" date="2010" name="Nature">
        <title>Genome sequencing and analysis of the model grass Brachypodium distachyon.</title>
        <authorList>
            <consortium name="International Brachypodium Initiative"/>
        </authorList>
    </citation>
    <scope>NUCLEOTIDE SEQUENCE [LARGE SCALE GENOMIC DNA]</scope>
    <source>
        <strain evidence="1 2">Bd21</strain>
    </source>
</reference>
<dbReference type="Gramene" id="PNT77636">
    <property type="protein sequence ID" value="PNT77636"/>
    <property type="gene ID" value="BRADI_1g66254v3"/>
</dbReference>
<dbReference type="ExpressionAtlas" id="A0A2K2DTN0">
    <property type="expression patterns" value="baseline"/>
</dbReference>
<dbReference type="Gene3D" id="3.40.50.300">
    <property type="entry name" value="P-loop containing nucleotide triphosphate hydrolases"/>
    <property type="match status" value="1"/>
</dbReference>
<evidence type="ECO:0000313" key="2">
    <source>
        <dbReference type="EnsemblPlants" id="PNT77636"/>
    </source>
</evidence>
<reference evidence="2" key="3">
    <citation type="submission" date="2018-08" db="UniProtKB">
        <authorList>
            <consortium name="EnsemblPlants"/>
        </authorList>
    </citation>
    <scope>IDENTIFICATION</scope>
    <source>
        <strain evidence="2">cv. Bd21</strain>
    </source>
</reference>